<feature type="chain" id="PRO_5043742954" evidence="1">
    <location>
        <begin position="26"/>
        <end position="89"/>
    </location>
</feature>
<keyword evidence="3" id="KW-1185">Reference proteome</keyword>
<reference evidence="2" key="1">
    <citation type="journal article" date="2023" name="Nat. Commun.">
        <title>Diploid and tetraploid genomes of Acorus and the evolution of monocots.</title>
        <authorList>
            <person name="Ma L."/>
            <person name="Liu K.W."/>
            <person name="Li Z."/>
            <person name="Hsiao Y.Y."/>
            <person name="Qi Y."/>
            <person name="Fu T."/>
            <person name="Tang G.D."/>
            <person name="Zhang D."/>
            <person name="Sun W.H."/>
            <person name="Liu D.K."/>
            <person name="Li Y."/>
            <person name="Chen G.Z."/>
            <person name="Liu X.D."/>
            <person name="Liao X.Y."/>
            <person name="Jiang Y.T."/>
            <person name="Yu X."/>
            <person name="Hao Y."/>
            <person name="Huang J."/>
            <person name="Zhao X.W."/>
            <person name="Ke S."/>
            <person name="Chen Y.Y."/>
            <person name="Wu W.L."/>
            <person name="Hsu J.L."/>
            <person name="Lin Y.F."/>
            <person name="Huang M.D."/>
            <person name="Li C.Y."/>
            <person name="Huang L."/>
            <person name="Wang Z.W."/>
            <person name="Zhao X."/>
            <person name="Zhong W.Y."/>
            <person name="Peng D.H."/>
            <person name="Ahmad S."/>
            <person name="Lan S."/>
            <person name="Zhang J.S."/>
            <person name="Tsai W.C."/>
            <person name="Van de Peer Y."/>
            <person name="Liu Z.J."/>
        </authorList>
    </citation>
    <scope>NUCLEOTIDE SEQUENCE</scope>
    <source>
        <strain evidence="2">CP</strain>
    </source>
</reference>
<name>A0AAV9DZS5_ACOCL</name>
<gene>
    <name evidence="2" type="ORF">QJS10_CPA10g00240</name>
</gene>
<organism evidence="2 3">
    <name type="scientific">Acorus calamus</name>
    <name type="common">Sweet flag</name>
    <dbReference type="NCBI Taxonomy" id="4465"/>
    <lineage>
        <taxon>Eukaryota</taxon>
        <taxon>Viridiplantae</taxon>
        <taxon>Streptophyta</taxon>
        <taxon>Embryophyta</taxon>
        <taxon>Tracheophyta</taxon>
        <taxon>Spermatophyta</taxon>
        <taxon>Magnoliopsida</taxon>
        <taxon>Liliopsida</taxon>
        <taxon>Acoraceae</taxon>
        <taxon>Acorus</taxon>
    </lineage>
</organism>
<comment type="caution">
    <text evidence="2">The sequence shown here is derived from an EMBL/GenBank/DDBJ whole genome shotgun (WGS) entry which is preliminary data.</text>
</comment>
<dbReference type="EMBL" id="JAUJYO010000010">
    <property type="protein sequence ID" value="KAK1306479.1"/>
    <property type="molecule type" value="Genomic_DNA"/>
</dbReference>
<sequence length="89" mass="9739">MAGMRSFMVTLVFFLAVMGPTLSSAHNCYFYCFKHCRKHHALWFCSIDCINYCLNLPPNASASALSEGDGTKVGDHVGGRKVAAPIPRT</sequence>
<accession>A0AAV9DZS5</accession>
<protein>
    <submittedName>
        <fullName evidence="2">Uncharacterized protein</fullName>
    </submittedName>
</protein>
<evidence type="ECO:0000256" key="1">
    <source>
        <dbReference type="SAM" id="SignalP"/>
    </source>
</evidence>
<proteinExistence type="predicted"/>
<feature type="signal peptide" evidence="1">
    <location>
        <begin position="1"/>
        <end position="25"/>
    </location>
</feature>
<keyword evidence="1" id="KW-0732">Signal</keyword>
<evidence type="ECO:0000313" key="2">
    <source>
        <dbReference type="EMBL" id="KAK1306479.1"/>
    </source>
</evidence>
<dbReference type="Proteomes" id="UP001180020">
    <property type="component" value="Unassembled WGS sequence"/>
</dbReference>
<reference evidence="2" key="2">
    <citation type="submission" date="2023-06" db="EMBL/GenBank/DDBJ databases">
        <authorList>
            <person name="Ma L."/>
            <person name="Liu K.-W."/>
            <person name="Li Z."/>
            <person name="Hsiao Y.-Y."/>
            <person name="Qi Y."/>
            <person name="Fu T."/>
            <person name="Tang G."/>
            <person name="Zhang D."/>
            <person name="Sun W.-H."/>
            <person name="Liu D.-K."/>
            <person name="Li Y."/>
            <person name="Chen G.-Z."/>
            <person name="Liu X.-D."/>
            <person name="Liao X.-Y."/>
            <person name="Jiang Y.-T."/>
            <person name="Yu X."/>
            <person name="Hao Y."/>
            <person name="Huang J."/>
            <person name="Zhao X.-W."/>
            <person name="Ke S."/>
            <person name="Chen Y.-Y."/>
            <person name="Wu W.-L."/>
            <person name="Hsu J.-L."/>
            <person name="Lin Y.-F."/>
            <person name="Huang M.-D."/>
            <person name="Li C.-Y."/>
            <person name="Huang L."/>
            <person name="Wang Z.-W."/>
            <person name="Zhao X."/>
            <person name="Zhong W.-Y."/>
            <person name="Peng D.-H."/>
            <person name="Ahmad S."/>
            <person name="Lan S."/>
            <person name="Zhang J.-S."/>
            <person name="Tsai W.-C."/>
            <person name="Van De Peer Y."/>
            <person name="Liu Z.-J."/>
        </authorList>
    </citation>
    <scope>NUCLEOTIDE SEQUENCE</scope>
    <source>
        <strain evidence="2">CP</strain>
        <tissue evidence="2">Leaves</tissue>
    </source>
</reference>
<evidence type="ECO:0000313" key="3">
    <source>
        <dbReference type="Proteomes" id="UP001180020"/>
    </source>
</evidence>
<dbReference type="AlphaFoldDB" id="A0AAV9DZS5"/>